<sequence length="35" mass="3556">KLGAQSRVEAANIAVASGLIASPIVVPRARRPVTS</sequence>
<proteinExistence type="predicted"/>
<keyword evidence="2" id="KW-1185">Reference proteome</keyword>
<gene>
    <name evidence="1" type="ORF">DEF24_27600</name>
</gene>
<name>A0A368SXK3_9ACTN</name>
<accession>A0A368SXK3</accession>
<evidence type="ECO:0000313" key="1">
    <source>
        <dbReference type="EMBL" id="RCV47129.1"/>
    </source>
</evidence>
<reference evidence="1 2" key="1">
    <citation type="submission" date="2018-04" db="EMBL/GenBank/DDBJ databases">
        <title>Novel actinobacteria from marine sediment.</title>
        <authorList>
            <person name="Ng Z.Y."/>
            <person name="Tan G.Y.A."/>
        </authorList>
    </citation>
    <scope>NUCLEOTIDE SEQUENCE [LARGE SCALE GENOMIC DNA]</scope>
    <source>
        <strain evidence="1 2">TPS81</strain>
    </source>
</reference>
<dbReference type="GO" id="GO:0003677">
    <property type="term" value="F:DNA binding"/>
    <property type="evidence" value="ECO:0007669"/>
    <property type="project" value="UniProtKB-KW"/>
</dbReference>
<dbReference type="EMBL" id="QEIN01000634">
    <property type="protein sequence ID" value="RCV47129.1"/>
    <property type="molecule type" value="Genomic_DNA"/>
</dbReference>
<dbReference type="Proteomes" id="UP000253318">
    <property type="component" value="Unassembled WGS sequence"/>
</dbReference>
<comment type="caution">
    <text evidence="1">The sequence shown here is derived from an EMBL/GenBank/DDBJ whole genome shotgun (WGS) entry which is preliminary data.</text>
</comment>
<protein>
    <submittedName>
        <fullName evidence="1">DNA-binding response regulator</fullName>
    </submittedName>
</protein>
<organism evidence="1 2">
    <name type="scientific">Marinitenerispora sediminis</name>
    <dbReference type="NCBI Taxonomy" id="1931232"/>
    <lineage>
        <taxon>Bacteria</taxon>
        <taxon>Bacillati</taxon>
        <taxon>Actinomycetota</taxon>
        <taxon>Actinomycetes</taxon>
        <taxon>Streptosporangiales</taxon>
        <taxon>Nocardiopsidaceae</taxon>
        <taxon>Marinitenerispora</taxon>
    </lineage>
</organism>
<evidence type="ECO:0000313" key="2">
    <source>
        <dbReference type="Proteomes" id="UP000253318"/>
    </source>
</evidence>
<feature type="non-terminal residue" evidence="1">
    <location>
        <position position="1"/>
    </location>
</feature>
<keyword evidence="1" id="KW-0238">DNA-binding</keyword>
<dbReference type="AlphaFoldDB" id="A0A368SXK3"/>